<feature type="region of interest" description="Disordered" evidence="1">
    <location>
        <begin position="20"/>
        <end position="57"/>
    </location>
</feature>
<organism evidence="2 3">
    <name type="scientific">Streptomyces machairae</name>
    <dbReference type="NCBI Taxonomy" id="3134109"/>
    <lineage>
        <taxon>Bacteria</taxon>
        <taxon>Bacillati</taxon>
        <taxon>Actinomycetota</taxon>
        <taxon>Actinomycetes</taxon>
        <taxon>Kitasatosporales</taxon>
        <taxon>Streptomycetaceae</taxon>
        <taxon>Streptomyces</taxon>
    </lineage>
</organism>
<accession>A0ABU8UPJ1</accession>
<name>A0ABU8UPJ1_9ACTN</name>
<sequence>MSSDPTDIVRAAFRHYLAQDREAAFPSTPTTSPSPARRTTTSARRPSSSGASRPPAG</sequence>
<protein>
    <submittedName>
        <fullName evidence="2">Uncharacterized protein</fullName>
    </submittedName>
</protein>
<dbReference type="EMBL" id="JBBKAK010000001">
    <property type="protein sequence ID" value="MEJ8670286.1"/>
    <property type="molecule type" value="Genomic_DNA"/>
</dbReference>
<evidence type="ECO:0000313" key="3">
    <source>
        <dbReference type="Proteomes" id="UP001376459"/>
    </source>
</evidence>
<evidence type="ECO:0000313" key="2">
    <source>
        <dbReference type="EMBL" id="MEJ8670286.1"/>
    </source>
</evidence>
<proteinExistence type="predicted"/>
<dbReference type="Proteomes" id="UP001376459">
    <property type="component" value="Unassembled WGS sequence"/>
</dbReference>
<comment type="caution">
    <text evidence="2">The sequence shown here is derived from an EMBL/GenBank/DDBJ whole genome shotgun (WGS) entry which is preliminary data.</text>
</comment>
<gene>
    <name evidence="2" type="ORF">WKI71_23285</name>
</gene>
<reference evidence="2 3" key="1">
    <citation type="submission" date="2024-03" db="EMBL/GenBank/DDBJ databases">
        <title>Novel Streptomyces species of biotechnological and ecological value are a feature of Machair soil.</title>
        <authorList>
            <person name="Prole J.R."/>
            <person name="Goodfellow M."/>
            <person name="Allenby N."/>
            <person name="Ward A.C."/>
        </authorList>
    </citation>
    <scope>NUCLEOTIDE SEQUENCE [LARGE SCALE GENOMIC DNA]</scope>
    <source>
        <strain evidence="2 3">MS1.AVA.1</strain>
    </source>
</reference>
<evidence type="ECO:0000256" key="1">
    <source>
        <dbReference type="SAM" id="MobiDB-lite"/>
    </source>
</evidence>
<feature type="compositionally biased region" description="Low complexity" evidence="1">
    <location>
        <begin position="24"/>
        <end position="57"/>
    </location>
</feature>
<keyword evidence="3" id="KW-1185">Reference proteome</keyword>